<reference evidence="1" key="1">
    <citation type="submission" date="2021-04" db="EMBL/GenBank/DDBJ databases">
        <title>Proteiniclasticum sedimins sp. nov., an obligate anaerobic bacterium isolated from anaerobic sludge.</title>
        <authorList>
            <person name="Liu J."/>
        </authorList>
    </citation>
    <scope>NUCLEOTIDE SEQUENCE</scope>
    <source>
        <strain evidence="1">BAD-10</strain>
    </source>
</reference>
<dbReference type="Pfam" id="PF22010">
    <property type="entry name" value="OrtA"/>
    <property type="match status" value="1"/>
</dbReference>
<evidence type="ECO:0000313" key="1">
    <source>
        <dbReference type="EMBL" id="MBR0576817.1"/>
    </source>
</evidence>
<accession>A0A941CQE9</accession>
<keyword evidence="2" id="KW-1185">Reference proteome</keyword>
<dbReference type="InterPro" id="IPR047755">
    <property type="entry name" value="OrtA"/>
</dbReference>
<dbReference type="NCBIfam" id="NF040739">
    <property type="entry name" value="ornith_OrtA"/>
    <property type="match status" value="1"/>
</dbReference>
<comment type="caution">
    <text evidence="1">The sequence shown here is derived from an EMBL/GenBank/DDBJ whole genome shotgun (WGS) entry which is preliminary data.</text>
</comment>
<dbReference type="EMBL" id="JAGSCS010000015">
    <property type="protein sequence ID" value="MBR0576817.1"/>
    <property type="molecule type" value="Genomic_DNA"/>
</dbReference>
<sequence>MVKSDTWVEIREIILRPEERTGNLPPETQRVPLEMRLKGFLLKEARLGEQVEIRTLTGRRVTGTLTRENPTYDYGYGKEFIPELLEIGITLRALLEDEHA</sequence>
<evidence type="ECO:0000313" key="2">
    <source>
        <dbReference type="Proteomes" id="UP000675379"/>
    </source>
</evidence>
<gene>
    <name evidence="1" type="ORF">KCG48_10790</name>
</gene>
<dbReference type="Proteomes" id="UP000675379">
    <property type="component" value="Unassembled WGS sequence"/>
</dbReference>
<organism evidence="1 2">
    <name type="scientific">Proteiniclasticum sediminis</name>
    <dbReference type="NCBI Taxonomy" id="2804028"/>
    <lineage>
        <taxon>Bacteria</taxon>
        <taxon>Bacillati</taxon>
        <taxon>Bacillota</taxon>
        <taxon>Clostridia</taxon>
        <taxon>Eubacteriales</taxon>
        <taxon>Clostridiaceae</taxon>
        <taxon>Proteiniclasticum</taxon>
    </lineage>
</organism>
<protein>
    <submittedName>
        <fullName evidence="1">2-amino-4-ketopentanoate thiolase</fullName>
    </submittedName>
</protein>
<proteinExistence type="predicted"/>
<dbReference type="RefSeq" id="WP_211802237.1">
    <property type="nucleotide sequence ID" value="NZ_JAGSCS010000015.1"/>
</dbReference>
<dbReference type="AlphaFoldDB" id="A0A941CQE9"/>
<name>A0A941CQE9_9CLOT</name>